<dbReference type="Proteomes" id="UP001320119">
    <property type="component" value="Chromosome"/>
</dbReference>
<sequence>MNVTQAIELIRTLFEQSCTELFESMHCNVEPAACNDVESAYIPAAYIDAGADDFELLLTLRLPLAALTMTYPIQDQIVSIDESELEDWILELSNRLLGLLKAKLMSRDCRLNTGLPSHDFGEDTTQSINQCEYIPYYYKLDEEPIEMGITLETFSETIAIEDDAKEDDSAQAGDLDFFF</sequence>
<protein>
    <recommendedName>
        <fullName evidence="3">Chemotaxis phosphatase CheX-like domain-containing protein</fullName>
    </recommendedName>
</protein>
<evidence type="ECO:0000313" key="1">
    <source>
        <dbReference type="EMBL" id="BCD98728.1"/>
    </source>
</evidence>
<keyword evidence="2" id="KW-1185">Reference proteome</keyword>
<dbReference type="KEGG" id="marq:MARGE09_P2929"/>
<accession>A0AAN1WJG6</accession>
<evidence type="ECO:0000313" key="2">
    <source>
        <dbReference type="Proteomes" id="UP001320119"/>
    </source>
</evidence>
<name>A0AAN1WJG6_9GAMM</name>
<proteinExistence type="predicted"/>
<evidence type="ECO:0008006" key="3">
    <source>
        <dbReference type="Google" id="ProtNLM"/>
    </source>
</evidence>
<dbReference type="AlphaFoldDB" id="A0AAN1WJG6"/>
<organism evidence="1 2">
    <name type="scientific">Marinagarivorans cellulosilyticus</name>
    <dbReference type="NCBI Taxonomy" id="2721545"/>
    <lineage>
        <taxon>Bacteria</taxon>
        <taxon>Pseudomonadati</taxon>
        <taxon>Pseudomonadota</taxon>
        <taxon>Gammaproteobacteria</taxon>
        <taxon>Cellvibrionales</taxon>
        <taxon>Cellvibrionaceae</taxon>
        <taxon>Marinagarivorans</taxon>
    </lineage>
</organism>
<reference evidence="1 2" key="1">
    <citation type="journal article" date="2022" name="IScience">
        <title>An ultrasensitive nanofiber-based assay for enzymatic hydrolysis and deep-sea microbial degradation of cellulose.</title>
        <authorList>
            <person name="Tsudome M."/>
            <person name="Tachioka M."/>
            <person name="Miyazaki M."/>
            <person name="Uchimura K."/>
            <person name="Tsuda M."/>
            <person name="Takaki Y."/>
            <person name="Deguchi S."/>
        </authorList>
    </citation>
    <scope>NUCLEOTIDE SEQUENCE [LARGE SCALE GENOMIC DNA]</scope>
    <source>
        <strain evidence="1 2">GE09</strain>
    </source>
</reference>
<gene>
    <name evidence="1" type="ORF">MARGE09_P2929</name>
</gene>
<dbReference type="RefSeq" id="WP_236983263.1">
    <property type="nucleotide sequence ID" value="NZ_AP023086.1"/>
</dbReference>
<dbReference type="EMBL" id="AP023086">
    <property type="protein sequence ID" value="BCD98728.1"/>
    <property type="molecule type" value="Genomic_DNA"/>
</dbReference>